<dbReference type="CDD" id="cd00085">
    <property type="entry name" value="HNHc"/>
    <property type="match status" value="1"/>
</dbReference>
<proteinExistence type="predicted"/>
<evidence type="ECO:0000259" key="1">
    <source>
        <dbReference type="SMART" id="SM00507"/>
    </source>
</evidence>
<dbReference type="InterPro" id="IPR002711">
    <property type="entry name" value="HNH"/>
</dbReference>
<dbReference type="GO" id="GO:0008270">
    <property type="term" value="F:zinc ion binding"/>
    <property type="evidence" value="ECO:0007669"/>
    <property type="project" value="InterPro"/>
</dbReference>
<dbReference type="Proteomes" id="UP000516656">
    <property type="component" value="Chromosome 2"/>
</dbReference>
<dbReference type="InterPro" id="IPR003615">
    <property type="entry name" value="HNH_nuc"/>
</dbReference>
<dbReference type="AlphaFoldDB" id="A0A5F0YLM0"/>
<dbReference type="GO" id="GO:0004519">
    <property type="term" value="F:endonuclease activity"/>
    <property type="evidence" value="ECO:0007669"/>
    <property type="project" value="UniProtKB-KW"/>
</dbReference>
<dbReference type="GO" id="GO:0003676">
    <property type="term" value="F:nucleic acid binding"/>
    <property type="evidence" value="ECO:0007669"/>
    <property type="project" value="InterPro"/>
</dbReference>
<keyword evidence="2" id="KW-0540">Nuclease</keyword>
<protein>
    <submittedName>
        <fullName evidence="2">HNH endonuclease</fullName>
    </submittedName>
</protein>
<dbReference type="SMART" id="SM00507">
    <property type="entry name" value="HNHc"/>
    <property type="match status" value="1"/>
</dbReference>
<dbReference type="Gene3D" id="1.10.30.50">
    <property type="match status" value="1"/>
</dbReference>
<dbReference type="EMBL" id="CP061855">
    <property type="protein sequence ID" value="QOD57980.1"/>
    <property type="molecule type" value="Genomic_DNA"/>
</dbReference>
<keyword evidence="2" id="KW-0255">Endonuclease</keyword>
<keyword evidence="2" id="KW-0378">Hydrolase</keyword>
<organism evidence="2 3">
    <name type="scientific">Photobacterium damsela subsp. piscicida</name>
    <name type="common">Pasteurella piscicida</name>
    <dbReference type="NCBI Taxonomy" id="38294"/>
    <lineage>
        <taxon>Bacteria</taxon>
        <taxon>Pseudomonadati</taxon>
        <taxon>Pseudomonadota</taxon>
        <taxon>Gammaproteobacteria</taxon>
        <taxon>Vibrionales</taxon>
        <taxon>Vibrionaceae</taxon>
        <taxon>Photobacterium</taxon>
    </lineage>
</organism>
<feature type="domain" description="HNH nuclease" evidence="1">
    <location>
        <begin position="144"/>
        <end position="208"/>
    </location>
</feature>
<dbReference type="Pfam" id="PF01844">
    <property type="entry name" value="HNH"/>
    <property type="match status" value="1"/>
</dbReference>
<evidence type="ECO:0000313" key="3">
    <source>
        <dbReference type="Proteomes" id="UP000516656"/>
    </source>
</evidence>
<reference evidence="2 3" key="1">
    <citation type="submission" date="2020-09" db="EMBL/GenBank/DDBJ databases">
        <title>Complete, closed and curated genome sequences of Photobacterium damselae subsp. piscicida isolates from Australia indicate localised evolution and additional plasmid-borne pathogenicity mechanisms.</title>
        <authorList>
            <person name="Baseggio L."/>
            <person name="Silayeva O."/>
            <person name="Buller N."/>
            <person name="Landos M."/>
            <person name="Engelstaedter J."/>
            <person name="Barnes A.C."/>
        </authorList>
    </citation>
    <scope>NUCLEOTIDE SEQUENCE [LARGE SCALE GENOMIC DNA]</scope>
    <source>
        <strain evidence="2 3">AS-16-0540-1</strain>
    </source>
</reference>
<accession>A0A5F0YLM0</accession>
<sequence length="226" mass="25835">MNRTSTYTRRKKMNGEQPTYFFKTLDSKTLFVTRTWEGKTFSHTFEVGQRYFTKQYQRCVEIISLQDQYHNTDCGYYFKAKYVNEDGSLAINGKDITAQATIDSIYHTYQKSFMSAHEIEGNGLSFLEGTVTTITVNKYERDRKARSACIKHYGHTCQACGFDFGKKYGALGEGFIEVHHLKPIHQIGVEYVVDPVADLVPLCANCHAMIHREHGMTLEALKALIA</sequence>
<name>A0A5F0YLM0_PHODP</name>
<gene>
    <name evidence="2" type="ORF">IC627_19135</name>
</gene>
<evidence type="ECO:0000313" key="2">
    <source>
        <dbReference type="EMBL" id="QOD57980.1"/>
    </source>
</evidence>